<evidence type="ECO:0000259" key="1">
    <source>
        <dbReference type="Pfam" id="PF01863"/>
    </source>
</evidence>
<feature type="domain" description="YgjP-like metallopeptidase" evidence="1">
    <location>
        <begin position="88"/>
        <end position="195"/>
    </location>
</feature>
<dbReference type="AlphaFoldDB" id="A0A2S9SUQ1"/>
<gene>
    <name evidence="2" type="ORF">CJ671_03460</name>
</gene>
<dbReference type="Pfam" id="PF01863">
    <property type="entry name" value="YgjP-like"/>
    <property type="match status" value="1"/>
</dbReference>
<dbReference type="EMBL" id="NXGH01000006">
    <property type="protein sequence ID" value="PRM90324.1"/>
    <property type="molecule type" value="Genomic_DNA"/>
</dbReference>
<dbReference type="PANTHER" id="PTHR30399">
    <property type="entry name" value="UNCHARACTERIZED PROTEIN YGJP"/>
    <property type="match status" value="1"/>
</dbReference>
<protein>
    <recommendedName>
        <fullName evidence="1">YgjP-like metallopeptidase domain-containing protein</fullName>
    </recommendedName>
</protein>
<dbReference type="OrthoDB" id="5321643at2"/>
<dbReference type="Proteomes" id="UP000238649">
    <property type="component" value="Unassembled WGS sequence"/>
</dbReference>
<evidence type="ECO:0000313" key="3">
    <source>
        <dbReference type="Proteomes" id="UP000238649"/>
    </source>
</evidence>
<dbReference type="PANTHER" id="PTHR30399:SF1">
    <property type="entry name" value="UTP PYROPHOSPHATASE"/>
    <property type="match status" value="1"/>
</dbReference>
<dbReference type="InterPro" id="IPR053136">
    <property type="entry name" value="UTP_pyrophosphatase-like"/>
</dbReference>
<dbReference type="RefSeq" id="WP_105911333.1">
    <property type="nucleotide sequence ID" value="NZ_NXGH01000006.1"/>
</dbReference>
<reference evidence="2 3" key="1">
    <citation type="submission" date="2017-09" db="EMBL/GenBank/DDBJ databases">
        <title>Reassesment of A. cryaerophilus.</title>
        <authorList>
            <person name="Perez-Cataluna A."/>
            <person name="Collado L."/>
            <person name="Salgado O."/>
            <person name="Lefinanco V."/>
            <person name="Figueras M.J."/>
        </authorList>
    </citation>
    <scope>NUCLEOTIDE SEQUENCE [LARGE SCALE GENOMIC DNA]</scope>
    <source>
        <strain evidence="2 3">LMG 9871</strain>
    </source>
</reference>
<name>A0A2S9SUQ1_9BACT</name>
<organism evidence="2 3">
    <name type="scientific">Aliarcobacter cryaerophilus</name>
    <dbReference type="NCBI Taxonomy" id="28198"/>
    <lineage>
        <taxon>Bacteria</taxon>
        <taxon>Pseudomonadati</taxon>
        <taxon>Campylobacterota</taxon>
        <taxon>Epsilonproteobacteria</taxon>
        <taxon>Campylobacterales</taxon>
        <taxon>Arcobacteraceae</taxon>
        <taxon>Aliarcobacter</taxon>
    </lineage>
</organism>
<dbReference type="InterPro" id="IPR002725">
    <property type="entry name" value="YgjP-like_metallopeptidase"/>
</dbReference>
<dbReference type="CDD" id="cd07344">
    <property type="entry name" value="M48_yhfN_like"/>
    <property type="match status" value="1"/>
</dbReference>
<sequence>MNFEINLNNSVISVELHNKKHIKHCYLRILRKDLLQIKANRYFTIYDAKDLIDRKKDWIIENIKKVENKTLEDGYFLYLGEKRLLTDFSIKNLDSFYKKEIDSFICTFIEKYSNLMQLFPTKISYRKNKRTWGSCNYKNELNFNILLMKFPLYIMEYIVIHELAHIKHKNHSKRFWDLVEKYSPNYKEIEKIFKRECNKFCVST</sequence>
<accession>A0A2S9SUQ1</accession>
<comment type="caution">
    <text evidence="2">The sequence shown here is derived from an EMBL/GenBank/DDBJ whole genome shotgun (WGS) entry which is preliminary data.</text>
</comment>
<proteinExistence type="predicted"/>
<dbReference type="Gene3D" id="3.30.2010.10">
    <property type="entry name" value="Metalloproteases ('zincins'), catalytic domain"/>
    <property type="match status" value="1"/>
</dbReference>
<evidence type="ECO:0000313" key="2">
    <source>
        <dbReference type="EMBL" id="PRM90324.1"/>
    </source>
</evidence>